<accession>A0ABD3CM00</accession>
<evidence type="ECO:0000256" key="1">
    <source>
        <dbReference type="ARBA" id="ARBA00004141"/>
    </source>
</evidence>
<keyword evidence="5" id="KW-1185">Reference proteome</keyword>
<evidence type="ECO:0000256" key="2">
    <source>
        <dbReference type="SAM" id="Phobius"/>
    </source>
</evidence>
<evidence type="ECO:0000259" key="3">
    <source>
        <dbReference type="Pfam" id="PF14159"/>
    </source>
</evidence>
<keyword evidence="2" id="KW-0812">Transmembrane</keyword>
<dbReference type="InterPro" id="IPR033344">
    <property type="entry name" value="CURT1"/>
</dbReference>
<dbReference type="InterPro" id="IPR025564">
    <property type="entry name" value="CAAD_dom"/>
</dbReference>
<proteinExistence type="predicted"/>
<dbReference type="Proteomes" id="UP001632038">
    <property type="component" value="Unassembled WGS sequence"/>
</dbReference>
<sequence>MIKTMELCTVRGISNLPPLHPKHLSSTHARSQSLYKTHAPTRFNLGLQHNSNLSVKSLKSDEISTDPLQYVKDEPKYDGGLKAEDTHVNESPKEEDSLIDNPQQLFKLLEDLNLKFDIEDPYSVLVFGSGGALALWLLSAVVGAVDSIPVLPKVLELVGFGYTLWFSSRYLVFKKNRDELVAIIEQVKQQVIGSENDD</sequence>
<feature type="domain" description="Cyanobacterial aminoacyl-tRNA synthetase CAAD" evidence="3">
    <location>
        <begin position="118"/>
        <end position="193"/>
    </location>
</feature>
<gene>
    <name evidence="4" type="ORF">CASFOL_023471</name>
</gene>
<evidence type="ECO:0000313" key="5">
    <source>
        <dbReference type="Proteomes" id="UP001632038"/>
    </source>
</evidence>
<dbReference type="GO" id="GO:0016020">
    <property type="term" value="C:membrane"/>
    <property type="evidence" value="ECO:0007669"/>
    <property type="project" value="UniProtKB-SubCell"/>
</dbReference>
<keyword evidence="2" id="KW-0472">Membrane</keyword>
<organism evidence="4 5">
    <name type="scientific">Castilleja foliolosa</name>
    <dbReference type="NCBI Taxonomy" id="1961234"/>
    <lineage>
        <taxon>Eukaryota</taxon>
        <taxon>Viridiplantae</taxon>
        <taxon>Streptophyta</taxon>
        <taxon>Embryophyta</taxon>
        <taxon>Tracheophyta</taxon>
        <taxon>Spermatophyta</taxon>
        <taxon>Magnoliopsida</taxon>
        <taxon>eudicotyledons</taxon>
        <taxon>Gunneridae</taxon>
        <taxon>Pentapetalae</taxon>
        <taxon>asterids</taxon>
        <taxon>lamiids</taxon>
        <taxon>Lamiales</taxon>
        <taxon>Orobanchaceae</taxon>
        <taxon>Pedicularideae</taxon>
        <taxon>Castillejinae</taxon>
        <taxon>Castilleja</taxon>
    </lineage>
</organism>
<dbReference type="AlphaFoldDB" id="A0ABD3CM00"/>
<feature type="transmembrane region" description="Helical" evidence="2">
    <location>
        <begin position="122"/>
        <end position="142"/>
    </location>
</feature>
<dbReference type="Pfam" id="PF14159">
    <property type="entry name" value="CAAD"/>
    <property type="match status" value="1"/>
</dbReference>
<dbReference type="PANTHER" id="PTHR33222">
    <property type="match status" value="1"/>
</dbReference>
<dbReference type="PANTHER" id="PTHR33222:SF2">
    <property type="entry name" value="PROTEIN CURVATURE THYLAKOID 1D, CHLOROPLASTIC"/>
    <property type="match status" value="1"/>
</dbReference>
<comment type="subcellular location">
    <subcellularLocation>
        <location evidence="1">Membrane</location>
        <topology evidence="1">Multi-pass membrane protein</topology>
    </subcellularLocation>
</comment>
<feature type="transmembrane region" description="Helical" evidence="2">
    <location>
        <begin position="154"/>
        <end position="172"/>
    </location>
</feature>
<name>A0ABD3CM00_9LAMI</name>
<protein>
    <recommendedName>
        <fullName evidence="3">Cyanobacterial aminoacyl-tRNA synthetase CAAD domain-containing protein</fullName>
    </recommendedName>
</protein>
<comment type="caution">
    <text evidence="4">The sequence shown here is derived from an EMBL/GenBank/DDBJ whole genome shotgun (WGS) entry which is preliminary data.</text>
</comment>
<reference evidence="5" key="1">
    <citation type="journal article" date="2024" name="IScience">
        <title>Strigolactones Initiate the Formation of Haustorium-like Structures in Castilleja.</title>
        <authorList>
            <person name="Buerger M."/>
            <person name="Peterson D."/>
            <person name="Chory J."/>
        </authorList>
    </citation>
    <scope>NUCLEOTIDE SEQUENCE [LARGE SCALE GENOMIC DNA]</scope>
</reference>
<dbReference type="EMBL" id="JAVIJP010000032">
    <property type="protein sequence ID" value="KAL3630487.1"/>
    <property type="molecule type" value="Genomic_DNA"/>
</dbReference>
<keyword evidence="2" id="KW-1133">Transmembrane helix</keyword>
<evidence type="ECO:0000313" key="4">
    <source>
        <dbReference type="EMBL" id="KAL3630487.1"/>
    </source>
</evidence>